<dbReference type="SMART" id="SM00115">
    <property type="entry name" value="CASc"/>
    <property type="match status" value="1"/>
</dbReference>
<dbReference type="EMBL" id="JAKREW010000001">
    <property type="protein sequence ID" value="MCG7504061.1"/>
    <property type="molecule type" value="Genomic_DNA"/>
</dbReference>
<dbReference type="InterPro" id="IPR011600">
    <property type="entry name" value="Pept_C14_caspase"/>
</dbReference>
<evidence type="ECO:0000259" key="3">
    <source>
        <dbReference type="PROSITE" id="PS50208"/>
    </source>
</evidence>
<dbReference type="PANTHER" id="PTHR22576:SF37">
    <property type="entry name" value="MUCOSA-ASSOCIATED LYMPHOID TISSUE LYMPHOMA TRANSLOCATION PROTEIN 1"/>
    <property type="match status" value="1"/>
</dbReference>
<evidence type="ECO:0000256" key="2">
    <source>
        <dbReference type="SAM" id="MobiDB-lite"/>
    </source>
</evidence>
<organism evidence="4 5">
    <name type="scientific">Mesorhizobium retamae</name>
    <dbReference type="NCBI Taxonomy" id="2912854"/>
    <lineage>
        <taxon>Bacteria</taxon>
        <taxon>Pseudomonadati</taxon>
        <taxon>Pseudomonadota</taxon>
        <taxon>Alphaproteobacteria</taxon>
        <taxon>Hyphomicrobiales</taxon>
        <taxon>Phyllobacteriaceae</taxon>
        <taxon>Mesorhizobium</taxon>
    </lineage>
</organism>
<dbReference type="Proteomes" id="UP001201701">
    <property type="component" value="Unassembled WGS sequence"/>
</dbReference>
<dbReference type="Gene3D" id="3.40.50.1460">
    <property type="match status" value="1"/>
</dbReference>
<comment type="similarity">
    <text evidence="1">Belongs to the peptidase C14A family.</text>
</comment>
<feature type="region of interest" description="Disordered" evidence="2">
    <location>
        <begin position="415"/>
        <end position="445"/>
    </location>
</feature>
<accession>A0ABS9Q9I5</accession>
<dbReference type="Pfam" id="PF00656">
    <property type="entry name" value="Peptidase_C14"/>
    <property type="match status" value="1"/>
</dbReference>
<dbReference type="InterPro" id="IPR029030">
    <property type="entry name" value="Caspase-like_dom_sf"/>
</dbReference>
<dbReference type="InterPro" id="IPR015917">
    <property type="entry name" value="Pept_C14A"/>
</dbReference>
<evidence type="ECO:0000256" key="1">
    <source>
        <dbReference type="ARBA" id="ARBA00010134"/>
    </source>
</evidence>
<evidence type="ECO:0000313" key="5">
    <source>
        <dbReference type="Proteomes" id="UP001201701"/>
    </source>
</evidence>
<reference evidence="4 5" key="1">
    <citation type="submission" date="2022-02" db="EMBL/GenBank/DDBJ databases">
        <title>Draft genome sequence of Mezorhizobium retamae strain IRAMC:0171 isolated from Retama raetam nodules.</title>
        <authorList>
            <person name="Bengaied R."/>
            <person name="Sbissi I."/>
            <person name="Huber K."/>
            <person name="Ghodbane F."/>
            <person name="Nouioui I."/>
            <person name="Tarhouni M."/>
            <person name="Gtari M."/>
        </authorList>
    </citation>
    <scope>NUCLEOTIDE SEQUENCE [LARGE SCALE GENOMIC DNA]</scope>
    <source>
        <strain evidence="4 5">IRAMC:0171</strain>
    </source>
</reference>
<dbReference type="PANTHER" id="PTHR22576">
    <property type="entry name" value="MUCOSA ASSOCIATED LYMPHOID TISSUE LYMPHOMA TRANSLOCATION PROTEIN 1/PARACASPASE"/>
    <property type="match status" value="1"/>
</dbReference>
<dbReference type="InterPro" id="IPR001309">
    <property type="entry name" value="Pept_C14_p20"/>
</dbReference>
<proteinExistence type="inferred from homology"/>
<dbReference type="PROSITE" id="PS50208">
    <property type="entry name" value="CASPASE_P20"/>
    <property type="match status" value="1"/>
</dbReference>
<evidence type="ECO:0000313" key="4">
    <source>
        <dbReference type="EMBL" id="MCG7504061.1"/>
    </source>
</evidence>
<feature type="domain" description="Caspase family p20" evidence="3">
    <location>
        <begin position="44"/>
        <end position="121"/>
    </location>
</feature>
<protein>
    <submittedName>
        <fullName evidence="4">Caspase family protein</fullName>
    </submittedName>
</protein>
<feature type="compositionally biased region" description="Low complexity" evidence="2">
    <location>
        <begin position="431"/>
        <end position="445"/>
    </location>
</feature>
<sequence>MYQSAATRLSLKTYTGYFHAARLIGLATILLVLGVLAAQAAPGGQRIALIIGNGRYQNVQTLANPTNDSIAMRGALEKLGFTIYGGDDLDLSELRSTIAEFRQAAEKADTVLFYYSGHAFQLRGRNYLVPVDAKLKAVSSIEAETVRLDWVIEELQDSRRQTLIFLDACRNNPLPPSQRTNDGLAQVESAGNDLFVAFATQPGNISYDGNGKLSPFTKAIAKHISTPAQGISDLMIQVRNDVEKLTLGQQTPWEQTSLKKQFYFNPRSVQLPNEKIASLDLGVPGSELSSTDRSAQINDDVSRALSGDQPNLITVPGIGNTSPNVIFLPEAPIELFGKEDLILGVQSELQRVGCYNGEPDGIWSDSSKDALRRYYKVRKTLRQEGEPNEFLLELLKRERGMVCLAPVVRRPPIASVPRAERPKASRRASSETRSAPPVASAAPKARTITNTRVLGAFR</sequence>
<keyword evidence="5" id="KW-1185">Reference proteome</keyword>
<name>A0ABS9Q9I5_9HYPH</name>
<dbReference type="InterPro" id="IPR052039">
    <property type="entry name" value="Caspase-related_regulators"/>
</dbReference>
<gene>
    <name evidence="4" type="ORF">L4923_03420</name>
</gene>
<dbReference type="RefSeq" id="WP_239362032.1">
    <property type="nucleotide sequence ID" value="NZ_JAKREW010000001.1"/>
</dbReference>
<comment type="caution">
    <text evidence="4">The sequence shown here is derived from an EMBL/GenBank/DDBJ whole genome shotgun (WGS) entry which is preliminary data.</text>
</comment>
<dbReference type="SUPFAM" id="SSF52129">
    <property type="entry name" value="Caspase-like"/>
    <property type="match status" value="1"/>
</dbReference>